<protein>
    <submittedName>
        <fullName evidence="3">LADA_0C00518g1_1</fullName>
    </submittedName>
</protein>
<keyword evidence="4" id="KW-1185">Reference proteome</keyword>
<dbReference type="InterPro" id="IPR001138">
    <property type="entry name" value="Zn2Cys6_DnaBD"/>
</dbReference>
<feature type="region of interest" description="Disordered" evidence="1">
    <location>
        <begin position="505"/>
        <end position="647"/>
    </location>
</feature>
<organism evidence="3 4">
    <name type="scientific">Lachancea dasiensis</name>
    <dbReference type="NCBI Taxonomy" id="1072105"/>
    <lineage>
        <taxon>Eukaryota</taxon>
        <taxon>Fungi</taxon>
        <taxon>Dikarya</taxon>
        <taxon>Ascomycota</taxon>
        <taxon>Saccharomycotina</taxon>
        <taxon>Saccharomycetes</taxon>
        <taxon>Saccharomycetales</taxon>
        <taxon>Saccharomycetaceae</taxon>
        <taxon>Lachancea</taxon>
    </lineage>
</organism>
<feature type="compositionally biased region" description="Basic and acidic residues" evidence="1">
    <location>
        <begin position="600"/>
        <end position="622"/>
    </location>
</feature>
<evidence type="ECO:0000259" key="2">
    <source>
        <dbReference type="PROSITE" id="PS50048"/>
    </source>
</evidence>
<reference evidence="4" key="1">
    <citation type="submission" date="2016-03" db="EMBL/GenBank/DDBJ databases">
        <authorList>
            <person name="Devillers H."/>
        </authorList>
    </citation>
    <scope>NUCLEOTIDE SEQUENCE [LARGE SCALE GENOMIC DNA]</scope>
</reference>
<feature type="compositionally biased region" description="Low complexity" evidence="1">
    <location>
        <begin position="581"/>
        <end position="595"/>
    </location>
</feature>
<feature type="compositionally biased region" description="Acidic residues" evidence="1">
    <location>
        <begin position="509"/>
        <end position="529"/>
    </location>
</feature>
<evidence type="ECO:0000313" key="3">
    <source>
        <dbReference type="EMBL" id="SCU81695.1"/>
    </source>
</evidence>
<feature type="region of interest" description="Disordered" evidence="1">
    <location>
        <begin position="687"/>
        <end position="715"/>
    </location>
</feature>
<dbReference type="PROSITE" id="PS00463">
    <property type="entry name" value="ZN2_CY6_FUNGAL_1"/>
    <property type="match status" value="1"/>
</dbReference>
<evidence type="ECO:0000256" key="1">
    <source>
        <dbReference type="SAM" id="MobiDB-lite"/>
    </source>
</evidence>
<dbReference type="GO" id="GO:0000981">
    <property type="term" value="F:DNA-binding transcription factor activity, RNA polymerase II-specific"/>
    <property type="evidence" value="ECO:0007669"/>
    <property type="project" value="InterPro"/>
</dbReference>
<feature type="region of interest" description="Disordered" evidence="1">
    <location>
        <begin position="1"/>
        <end position="162"/>
    </location>
</feature>
<dbReference type="STRING" id="1266660.A0A1G4IX48"/>
<dbReference type="AlphaFoldDB" id="A0A1G4IX48"/>
<feature type="region of interest" description="Disordered" evidence="1">
    <location>
        <begin position="475"/>
        <end position="494"/>
    </location>
</feature>
<feature type="compositionally biased region" description="Basic and acidic residues" evidence="1">
    <location>
        <begin position="388"/>
        <end position="401"/>
    </location>
</feature>
<dbReference type="EMBL" id="LT598459">
    <property type="protein sequence ID" value="SCU81695.1"/>
    <property type="molecule type" value="Genomic_DNA"/>
</dbReference>
<dbReference type="OrthoDB" id="3251668at2759"/>
<dbReference type="GO" id="GO:0008270">
    <property type="term" value="F:zinc ion binding"/>
    <property type="evidence" value="ECO:0007669"/>
    <property type="project" value="InterPro"/>
</dbReference>
<feature type="compositionally biased region" description="Basic and acidic residues" evidence="1">
    <location>
        <begin position="531"/>
        <end position="540"/>
    </location>
</feature>
<dbReference type="PROSITE" id="PS50048">
    <property type="entry name" value="ZN2_CY6_FUNGAL_2"/>
    <property type="match status" value="1"/>
</dbReference>
<dbReference type="SUPFAM" id="SSF57701">
    <property type="entry name" value="Zn2/Cys6 DNA-binding domain"/>
    <property type="match status" value="1"/>
</dbReference>
<feature type="compositionally biased region" description="Basic residues" evidence="1">
    <location>
        <begin position="701"/>
        <end position="715"/>
    </location>
</feature>
<feature type="region of interest" description="Disordered" evidence="1">
    <location>
        <begin position="357"/>
        <end position="401"/>
    </location>
</feature>
<feature type="compositionally biased region" description="Basic and acidic residues" evidence="1">
    <location>
        <begin position="687"/>
        <end position="700"/>
    </location>
</feature>
<dbReference type="InterPro" id="IPR036864">
    <property type="entry name" value="Zn2-C6_fun-type_DNA-bd_sf"/>
</dbReference>
<gene>
    <name evidence="3" type="ORF">LADA_0C00518G</name>
</gene>
<feature type="compositionally biased region" description="Polar residues" evidence="1">
    <location>
        <begin position="42"/>
        <end position="55"/>
    </location>
</feature>
<evidence type="ECO:0000313" key="4">
    <source>
        <dbReference type="Proteomes" id="UP000190274"/>
    </source>
</evidence>
<dbReference type="Proteomes" id="UP000190274">
    <property type="component" value="Chromosome C"/>
</dbReference>
<proteinExistence type="predicted"/>
<name>A0A1G4IX48_9SACH</name>
<feature type="compositionally biased region" description="Polar residues" evidence="1">
    <location>
        <begin position="139"/>
        <end position="156"/>
    </location>
</feature>
<dbReference type="SMART" id="SM00066">
    <property type="entry name" value="GAL4"/>
    <property type="match status" value="1"/>
</dbReference>
<feature type="region of interest" description="Disordered" evidence="1">
    <location>
        <begin position="436"/>
        <end position="455"/>
    </location>
</feature>
<feature type="region of interest" description="Disordered" evidence="1">
    <location>
        <begin position="191"/>
        <end position="233"/>
    </location>
</feature>
<dbReference type="Gene3D" id="4.10.240.10">
    <property type="entry name" value="Zn(2)-C6 fungal-type DNA-binding domain"/>
    <property type="match status" value="1"/>
</dbReference>
<feature type="domain" description="Zn(2)-C6 fungal-type" evidence="2">
    <location>
        <begin position="648"/>
        <end position="678"/>
    </location>
</feature>
<sequence>MPSGTELKADHNDHVPSGNALEHVSPNSNGKPKPVGAETRGPTLSAQSSSPQPNSDADLETAKPTSAPQNTPEQSPDSGYLQSVQARAYGTKNDGRLAAEQALPPRFMHGDPSMALPADPVVDNGLALQGPNARERSQSPRTLNVDHPSQITQYQESEPRTEIISDDSRAAVIKNEVGGYLGAPQATISVTSNEAELGHDSKPKPPVPASHKSRSLSTSSSTSASSTVTTVSAPATESVQLPTISSLVSFPSSTEARHASPNSILTRRNVFATSASRHSTSNTDKLPPRGFSFSGVGSGTSPLVPSADRTFLTPHRLSFNTSRLVTDPHVTLDNNKKINISSLLNSRGEDMYTLRSREQMSSSPAFQGLLGSGELQNDGEGNDENDNSDQHRPSSNGEREFKTEASAVAIVPPPATQPQRIKSKLDDIRSRVLLDPNIDPLRSSHLDTSSSPRADDDIAAAGAAAAIITKMRSSPYATNEEASHSSRPGSASFRHYMRPVVRINHREYEPDDSDESAVIEDDTEDESYDEMPNRDSDKISWNKSGMKKRVTRRQSAPSANVKRRQASYPEETSDRTKGSRHSSVSSSSNVTSLLSAAKLLGKEPRTSKVKNEKKKQPSPRDSDDSESSSPKGNKPRRKNAAGSRSRSGCWICRLRKKKCTEEKPSCHNCLRLNLQCFYDHTKPDFISDPAKKHDKLEEIKKKTKEAKRAAMRRRP</sequence>
<accession>A0A1G4IX48</accession>
<feature type="compositionally biased region" description="Low complexity" evidence="1">
    <location>
        <begin position="215"/>
        <end position="233"/>
    </location>
</feature>
<feature type="compositionally biased region" description="Polar residues" evidence="1">
    <location>
        <begin position="63"/>
        <end position="85"/>
    </location>
</feature>
<dbReference type="Pfam" id="PF00172">
    <property type="entry name" value="Zn_clus"/>
    <property type="match status" value="1"/>
</dbReference>
<dbReference type="CDD" id="cd00067">
    <property type="entry name" value="GAL4"/>
    <property type="match status" value="1"/>
</dbReference>